<dbReference type="EMBL" id="LNYZ01000027">
    <property type="protein sequence ID" value="KTD71989.1"/>
    <property type="molecule type" value="Genomic_DNA"/>
</dbReference>
<evidence type="ECO:0000313" key="2">
    <source>
        <dbReference type="EMBL" id="STY21655.1"/>
    </source>
</evidence>
<evidence type="ECO:0008006" key="5">
    <source>
        <dbReference type="Google" id="ProtNLM"/>
    </source>
</evidence>
<proteinExistence type="predicted"/>
<organism evidence="2 4">
    <name type="scientific">Legionella steigerwaltii</name>
    <dbReference type="NCBI Taxonomy" id="460"/>
    <lineage>
        <taxon>Bacteria</taxon>
        <taxon>Pseudomonadati</taxon>
        <taxon>Pseudomonadota</taxon>
        <taxon>Gammaproteobacteria</taxon>
        <taxon>Legionellales</taxon>
        <taxon>Legionellaceae</taxon>
        <taxon>Legionella</taxon>
    </lineage>
</organism>
<name>A0A378L3K0_9GAMM</name>
<sequence>MVKLFANKKVEINPPEYRETLRKALETTMSVCIASTSALVINQLTAKIRAERMAQYNENSFFAVHGIGEIRTFLFKVSKYLEDKKIDFLDARAPIKYIMSSCKAGNCEHQAFYLAALLRQLKIPALIYDIEDIQHTVVITKDFLLDPWIGEIFPLADMDLCEFYNSSLNMKASWLNQLLSDKKFTIQDQLNKEMLSQHFVQQNEEKAISVGFCTLF</sequence>
<dbReference type="AlphaFoldDB" id="A0A378L3K0"/>
<reference evidence="1 3" key="1">
    <citation type="submission" date="2015-11" db="EMBL/GenBank/DDBJ databases">
        <title>Genomic analysis of 38 Legionella species identifies large and diverse effector repertoires.</title>
        <authorList>
            <person name="Burstein D."/>
            <person name="Amaro F."/>
            <person name="Zusman T."/>
            <person name="Lifshitz Z."/>
            <person name="Cohen O."/>
            <person name="Gilbert J.A."/>
            <person name="Pupko T."/>
            <person name="Shuman H.A."/>
            <person name="Segal G."/>
        </authorList>
    </citation>
    <scope>NUCLEOTIDE SEQUENCE [LARGE SCALE GENOMIC DNA]</scope>
    <source>
        <strain evidence="1 3">SC-18-C9</strain>
    </source>
</reference>
<dbReference type="OrthoDB" id="5645970at2"/>
<gene>
    <name evidence="1" type="ORF">Lstg_2690</name>
    <name evidence="2" type="ORF">NCTC11991_00223</name>
</gene>
<dbReference type="EMBL" id="UGOY01000001">
    <property type="protein sequence ID" value="STY21655.1"/>
    <property type="molecule type" value="Genomic_DNA"/>
</dbReference>
<dbReference type="Proteomes" id="UP000255110">
    <property type="component" value="Unassembled WGS sequence"/>
</dbReference>
<evidence type="ECO:0000313" key="3">
    <source>
        <dbReference type="Proteomes" id="UP000054820"/>
    </source>
</evidence>
<reference evidence="2 4" key="2">
    <citation type="submission" date="2018-06" db="EMBL/GenBank/DDBJ databases">
        <authorList>
            <consortium name="Pathogen Informatics"/>
            <person name="Doyle S."/>
        </authorList>
    </citation>
    <scope>NUCLEOTIDE SEQUENCE [LARGE SCALE GENOMIC DNA]</scope>
    <source>
        <strain evidence="2 4">NCTC11991</strain>
    </source>
</reference>
<protein>
    <recommendedName>
        <fullName evidence="5">Transglutaminase-like domain-containing protein</fullName>
    </recommendedName>
</protein>
<evidence type="ECO:0000313" key="4">
    <source>
        <dbReference type="Proteomes" id="UP000255110"/>
    </source>
</evidence>
<dbReference type="RefSeq" id="WP_058478217.1">
    <property type="nucleotide sequence ID" value="NZ_CAAAIO010000015.1"/>
</dbReference>
<evidence type="ECO:0000313" key="1">
    <source>
        <dbReference type="EMBL" id="KTD71989.1"/>
    </source>
</evidence>
<keyword evidence="3" id="KW-1185">Reference proteome</keyword>
<accession>A0A378L3K0</accession>
<dbReference type="Proteomes" id="UP000054820">
    <property type="component" value="Unassembled WGS sequence"/>
</dbReference>